<dbReference type="InterPro" id="IPR008927">
    <property type="entry name" value="6-PGluconate_DH-like_C_sf"/>
</dbReference>
<keyword evidence="1" id="KW-0560">Oxidoreductase</keyword>
<dbReference type="Gene3D" id="3.40.50.720">
    <property type="entry name" value="NAD(P)-binding Rossmann-like Domain"/>
    <property type="match status" value="1"/>
</dbReference>
<feature type="domain" description="Mannitol dehydrogenase C-terminal" evidence="4">
    <location>
        <begin position="239"/>
        <end position="414"/>
    </location>
</feature>
<evidence type="ECO:0000313" key="6">
    <source>
        <dbReference type="Proteomes" id="UP000198398"/>
    </source>
</evidence>
<dbReference type="OrthoDB" id="271711at2"/>
<dbReference type="Pfam" id="PF08125">
    <property type="entry name" value="Mannitol_dh_C"/>
    <property type="match status" value="1"/>
</dbReference>
<evidence type="ECO:0000313" key="5">
    <source>
        <dbReference type="EMBL" id="ASK65766.1"/>
    </source>
</evidence>
<name>A0A220UCX8_9MICO</name>
<dbReference type="InterPro" id="IPR036291">
    <property type="entry name" value="NAD(P)-bd_dom_sf"/>
</dbReference>
<dbReference type="InterPro" id="IPR013328">
    <property type="entry name" value="6PGD_dom2"/>
</dbReference>
<dbReference type="InterPro" id="IPR013118">
    <property type="entry name" value="Mannitol_DH_C"/>
</dbReference>
<evidence type="ECO:0000256" key="2">
    <source>
        <dbReference type="ARBA" id="ARBA00048615"/>
    </source>
</evidence>
<dbReference type="PRINTS" id="PR00084">
    <property type="entry name" value="MTLDHDRGNASE"/>
</dbReference>
<dbReference type="InterPro" id="IPR000669">
    <property type="entry name" value="Mannitol_DH"/>
</dbReference>
<feature type="domain" description="Mannitol dehydrogenase N-terminal" evidence="3">
    <location>
        <begin position="11"/>
        <end position="231"/>
    </location>
</feature>
<dbReference type="InterPro" id="IPR050988">
    <property type="entry name" value="Mannitol_DH/Oxidoreductase"/>
</dbReference>
<dbReference type="Proteomes" id="UP000198398">
    <property type="component" value="Chromosome"/>
</dbReference>
<comment type="catalytic activity">
    <reaction evidence="2">
        <text>D-mannitol 1-phosphate + NAD(+) = beta-D-fructose 6-phosphate + NADH + H(+)</text>
        <dbReference type="Rhea" id="RHEA:19661"/>
        <dbReference type="ChEBI" id="CHEBI:15378"/>
        <dbReference type="ChEBI" id="CHEBI:57540"/>
        <dbReference type="ChEBI" id="CHEBI:57634"/>
        <dbReference type="ChEBI" id="CHEBI:57945"/>
        <dbReference type="ChEBI" id="CHEBI:61381"/>
        <dbReference type="EC" id="1.1.1.17"/>
    </reaction>
</comment>
<dbReference type="PANTHER" id="PTHR43362:SF1">
    <property type="entry name" value="MANNITOL DEHYDROGENASE 2-RELATED"/>
    <property type="match status" value="1"/>
</dbReference>
<dbReference type="GO" id="GO:0008926">
    <property type="term" value="F:mannitol-1-phosphate 5-dehydrogenase activity"/>
    <property type="evidence" value="ECO:0007669"/>
    <property type="project" value="UniProtKB-EC"/>
</dbReference>
<reference evidence="6" key="1">
    <citation type="submission" date="2017-07" db="EMBL/GenBank/DDBJ databases">
        <title>Brachybacterium sp. VR2415.</title>
        <authorList>
            <person name="Tak E.J."/>
            <person name="Bae J.-W."/>
        </authorList>
    </citation>
    <scope>NUCLEOTIDE SEQUENCE [LARGE SCALE GENOMIC DNA]</scope>
    <source>
        <strain evidence="6">VR2415</strain>
    </source>
</reference>
<keyword evidence="6" id="KW-1185">Reference proteome</keyword>
<evidence type="ECO:0000259" key="4">
    <source>
        <dbReference type="Pfam" id="PF08125"/>
    </source>
</evidence>
<dbReference type="RefSeq" id="WP_089065007.1">
    <property type="nucleotide sequence ID" value="NZ_CP022316.1"/>
</dbReference>
<sequence>MSTPSPSDVGRLVHLGIGNFARSHTLYNTEVAGGWSVVAFTGRSAAMADALNAQGGKYGLIVRGPEQDEVSLVDVIDEVFPASDIDALVRLLADPFTAVVTLTITEKGYAAGSDPAVSAPARIALGLKARREAGVTEPIALVSCDNLTGNGEVLRQAVLAELDEETTAWSADHVDVISSMVDRITPSADDEAGDIVLARTGLADTVPVVTEPFSEWVVEDRFRGRRPEWEKAGVQFTDDIEVHELRKLRLLNGAHTLMAYAGQVAGVQRVDEAISHREVRALVEQLWAEARSTLPLPDHELDAYTSALEERFRNPRLADNLIRIAADGSVKLPVRALPVIAERGGPDKAPGEVAAIAAWTVWVTDRVRGGNEVQDPKAAEIATAAAIEDATERVTALLALINVPAGDPLVAAVVAEETRLPRP</sequence>
<dbReference type="SUPFAM" id="SSF48179">
    <property type="entry name" value="6-phosphogluconate dehydrogenase C-terminal domain-like"/>
    <property type="match status" value="1"/>
</dbReference>
<proteinExistence type="predicted"/>
<evidence type="ECO:0000256" key="1">
    <source>
        <dbReference type="ARBA" id="ARBA00023002"/>
    </source>
</evidence>
<accession>A0A220UCX8</accession>
<dbReference type="InterPro" id="IPR013131">
    <property type="entry name" value="Mannitol_DH_N"/>
</dbReference>
<dbReference type="AlphaFoldDB" id="A0A220UCX8"/>
<protein>
    <submittedName>
        <fullName evidence="5">Mannitol-1-phosphate 5-dehydrogenase</fullName>
    </submittedName>
</protein>
<dbReference type="Pfam" id="PF01232">
    <property type="entry name" value="Mannitol_dh"/>
    <property type="match status" value="1"/>
</dbReference>
<dbReference type="SUPFAM" id="SSF51735">
    <property type="entry name" value="NAD(P)-binding Rossmann-fold domains"/>
    <property type="match status" value="1"/>
</dbReference>
<dbReference type="PANTHER" id="PTHR43362">
    <property type="entry name" value="MANNITOL DEHYDROGENASE DSF1-RELATED"/>
    <property type="match status" value="1"/>
</dbReference>
<gene>
    <name evidence="5" type="ORF">CFK39_07875</name>
</gene>
<dbReference type="Gene3D" id="1.10.1040.10">
    <property type="entry name" value="N-(1-d-carboxylethyl)-l-norvaline Dehydrogenase, domain 2"/>
    <property type="match status" value="1"/>
</dbReference>
<evidence type="ECO:0000259" key="3">
    <source>
        <dbReference type="Pfam" id="PF01232"/>
    </source>
</evidence>
<dbReference type="EMBL" id="CP022316">
    <property type="protein sequence ID" value="ASK65766.1"/>
    <property type="molecule type" value="Genomic_DNA"/>
</dbReference>
<organism evidence="5 6">
    <name type="scientific">Brachybacterium avium</name>
    <dbReference type="NCBI Taxonomy" id="2017485"/>
    <lineage>
        <taxon>Bacteria</taxon>
        <taxon>Bacillati</taxon>
        <taxon>Actinomycetota</taxon>
        <taxon>Actinomycetes</taxon>
        <taxon>Micrococcales</taxon>
        <taxon>Dermabacteraceae</taxon>
        <taxon>Brachybacterium</taxon>
    </lineage>
</organism>
<dbReference type="KEGG" id="brv:CFK39_07875"/>